<gene>
    <name evidence="7" type="ORF">GMARGA_LOCUS30815</name>
</gene>
<sequence length="302" mass="35191">MLGHLWSKHRIDKDHPDGMNMDSSIIKAMHIITKRQQEKLVQGLVEFIIEDCQPLNILRYIEVTAMWIDSNFILREALLTIKPIQSPHTAENILSSLDQVISEWELIGKCHYTTIYQIIDDVSTRWNSLYLAWIRLKELQKAINYLVIMLPLESERYSFILLLKPFYDATIIFSGSNYPKFNLIYPTMKLLIKKFEPSNGQTEDDYADILFGPREQISDQSQFIANKEDSSKSDIEYEFETPKEEYHQPLIEEISNNSFAESSSISISNNLIADLYSNEKPDSVSEEIEVDHYINEPNQKKK</sequence>
<dbReference type="InterPro" id="IPR012337">
    <property type="entry name" value="RNaseH-like_sf"/>
</dbReference>
<dbReference type="InterPro" id="IPR052035">
    <property type="entry name" value="ZnF_BED_domain_contain"/>
</dbReference>
<keyword evidence="5" id="KW-0539">Nucleus</keyword>
<dbReference type="Proteomes" id="UP000789901">
    <property type="component" value="Unassembled WGS sequence"/>
</dbReference>
<organism evidence="7 8">
    <name type="scientific">Gigaspora margarita</name>
    <dbReference type="NCBI Taxonomy" id="4874"/>
    <lineage>
        <taxon>Eukaryota</taxon>
        <taxon>Fungi</taxon>
        <taxon>Fungi incertae sedis</taxon>
        <taxon>Mucoromycota</taxon>
        <taxon>Glomeromycotina</taxon>
        <taxon>Glomeromycetes</taxon>
        <taxon>Diversisporales</taxon>
        <taxon>Gigasporaceae</taxon>
        <taxon>Gigaspora</taxon>
    </lineage>
</organism>
<dbReference type="SUPFAM" id="SSF53098">
    <property type="entry name" value="Ribonuclease H-like"/>
    <property type="match status" value="1"/>
</dbReference>
<keyword evidence="8" id="KW-1185">Reference proteome</keyword>
<evidence type="ECO:0000256" key="2">
    <source>
        <dbReference type="ARBA" id="ARBA00022723"/>
    </source>
</evidence>
<comment type="subcellular location">
    <subcellularLocation>
        <location evidence="1">Nucleus</location>
    </subcellularLocation>
</comment>
<evidence type="ECO:0000256" key="6">
    <source>
        <dbReference type="SAM" id="MobiDB-lite"/>
    </source>
</evidence>
<feature type="region of interest" description="Disordered" evidence="6">
    <location>
        <begin position="281"/>
        <end position="302"/>
    </location>
</feature>
<proteinExistence type="predicted"/>
<keyword evidence="4" id="KW-0862">Zinc</keyword>
<dbReference type="EMBL" id="CAJVQB010044399">
    <property type="protein sequence ID" value="CAG8831872.1"/>
    <property type="molecule type" value="Genomic_DNA"/>
</dbReference>
<dbReference type="PANTHER" id="PTHR46481">
    <property type="entry name" value="ZINC FINGER BED DOMAIN-CONTAINING PROTEIN 4"/>
    <property type="match status" value="1"/>
</dbReference>
<comment type="caution">
    <text evidence="7">The sequence shown here is derived from an EMBL/GenBank/DDBJ whole genome shotgun (WGS) entry which is preliminary data.</text>
</comment>
<reference evidence="7 8" key="1">
    <citation type="submission" date="2021-06" db="EMBL/GenBank/DDBJ databases">
        <authorList>
            <person name="Kallberg Y."/>
            <person name="Tangrot J."/>
            <person name="Rosling A."/>
        </authorList>
    </citation>
    <scope>NUCLEOTIDE SEQUENCE [LARGE SCALE GENOMIC DNA]</scope>
    <source>
        <strain evidence="7 8">120-4 pot B 10/14</strain>
    </source>
</reference>
<evidence type="ECO:0000313" key="7">
    <source>
        <dbReference type="EMBL" id="CAG8831872.1"/>
    </source>
</evidence>
<evidence type="ECO:0000256" key="1">
    <source>
        <dbReference type="ARBA" id="ARBA00004123"/>
    </source>
</evidence>
<evidence type="ECO:0000256" key="5">
    <source>
        <dbReference type="ARBA" id="ARBA00023242"/>
    </source>
</evidence>
<evidence type="ECO:0000256" key="4">
    <source>
        <dbReference type="ARBA" id="ARBA00022833"/>
    </source>
</evidence>
<protein>
    <submittedName>
        <fullName evidence="7">31304_t:CDS:1</fullName>
    </submittedName>
</protein>
<accession>A0ABN7WJ30</accession>
<keyword evidence="3" id="KW-0863">Zinc-finger</keyword>
<dbReference type="PANTHER" id="PTHR46481:SF10">
    <property type="entry name" value="ZINC FINGER BED DOMAIN-CONTAINING PROTEIN 39"/>
    <property type="match status" value="1"/>
</dbReference>
<evidence type="ECO:0000256" key="3">
    <source>
        <dbReference type="ARBA" id="ARBA00022771"/>
    </source>
</evidence>
<keyword evidence="2" id="KW-0479">Metal-binding</keyword>
<feature type="non-terminal residue" evidence="7">
    <location>
        <position position="302"/>
    </location>
</feature>
<evidence type="ECO:0000313" key="8">
    <source>
        <dbReference type="Proteomes" id="UP000789901"/>
    </source>
</evidence>
<name>A0ABN7WJ30_GIGMA</name>